<evidence type="ECO:0000313" key="1">
    <source>
        <dbReference type="EMBL" id="SFK06508.1"/>
    </source>
</evidence>
<dbReference type="STRING" id="52560.SAMN04488082_11326"/>
<gene>
    <name evidence="1" type="ORF">SAMN04488082_11326</name>
</gene>
<reference evidence="2" key="1">
    <citation type="submission" date="2016-10" db="EMBL/GenBank/DDBJ databases">
        <authorList>
            <person name="Varghese N."/>
            <person name="Submissions S."/>
        </authorList>
    </citation>
    <scope>NUCLEOTIDE SEQUENCE [LARGE SCALE GENOMIC DNA]</scope>
    <source>
        <strain evidence="2">DSM 5918</strain>
    </source>
</reference>
<dbReference type="Proteomes" id="UP000198635">
    <property type="component" value="Unassembled WGS sequence"/>
</dbReference>
<sequence length="35" mass="4225">MDQEVGFRKKLKSKARHWFLDYLALTIPDKMVFIV</sequence>
<evidence type="ECO:0000313" key="2">
    <source>
        <dbReference type="Proteomes" id="UP000198635"/>
    </source>
</evidence>
<organism evidence="1 2">
    <name type="scientific">Desulfomicrobium apsheronum</name>
    <dbReference type="NCBI Taxonomy" id="52560"/>
    <lineage>
        <taxon>Bacteria</taxon>
        <taxon>Pseudomonadati</taxon>
        <taxon>Thermodesulfobacteriota</taxon>
        <taxon>Desulfovibrionia</taxon>
        <taxon>Desulfovibrionales</taxon>
        <taxon>Desulfomicrobiaceae</taxon>
        <taxon>Desulfomicrobium</taxon>
    </lineage>
</organism>
<dbReference type="EMBL" id="FORX01000013">
    <property type="protein sequence ID" value="SFK06508.1"/>
    <property type="molecule type" value="Genomic_DNA"/>
</dbReference>
<keyword evidence="2" id="KW-1185">Reference proteome</keyword>
<proteinExistence type="predicted"/>
<accession>A0A1I3WG24</accession>
<name>A0A1I3WG24_9BACT</name>
<protein>
    <submittedName>
        <fullName evidence="1">Uncharacterized protein</fullName>
    </submittedName>
</protein>
<dbReference type="AlphaFoldDB" id="A0A1I3WG24"/>